<proteinExistence type="predicted"/>
<dbReference type="RefSeq" id="WP_006281351.1">
    <property type="nucleotide sequence ID" value="NZ_BPTR01000001.1"/>
</dbReference>
<evidence type="ECO:0000256" key="1">
    <source>
        <dbReference type="SAM" id="SignalP"/>
    </source>
</evidence>
<sequence>MNFQTIIKNKIQSIVLVSSLLASLTFLASCDDDMGSTEVANEPYVMALGITNSGTTTYYAVTTSDLMNGTIDAIGKGLEQNGYRDYQQAEQTIFSIGGLGVTEAVGIQRDTEGYIQEVSNFQFNNTPIGFCQVDNNTMAALELPTSAGKNQNLTFYSVDIKSLALKNKITTTPVAPMDEEEWPSVTGMVYAGGNLYVSYVPMSTTTFATPAVDTAYVAVYSYPDCQFKALIKDPRFGNIGSWNAFNGLQKDENGDIYAMSNSSLANGFSQSTKNSGFLKINSGETKFDPNYSFDYQALTGQKVAHWLYLGNGKVYAEVTTRLDASAWSDADLKCCIIDLVNKTSQDIVEIPIHNGSGGRRFVAFQEGNYVYAPIGTSEGLYVYRTDITTGQAVKGAKIAATFVGGLFKLD</sequence>
<dbReference type="EMBL" id="NPJF01000058">
    <property type="protein sequence ID" value="OYP53672.1"/>
    <property type="molecule type" value="Genomic_DNA"/>
</dbReference>
<reference evidence="2 3" key="1">
    <citation type="submission" date="2017-08" db="EMBL/GenBank/DDBJ databases">
        <title>Comparative genomics of non-oral Prevotella species.</title>
        <authorList>
            <person name="Accetto T."/>
            <person name="Nograsek B."/>
            <person name="Avgustin G."/>
        </authorList>
    </citation>
    <scope>NUCLEOTIDE SEQUENCE [LARGE SCALE GENOMIC DNA]</scope>
    <source>
        <strain evidence="2 3">TC1-1</strain>
    </source>
</reference>
<keyword evidence="1" id="KW-0732">Signal</keyword>
<name>A0ABX4EHJ6_SEGBR</name>
<organism evidence="2 3">
    <name type="scientific">Segatella bryantii</name>
    <name type="common">Prevotella bryantii</name>
    <dbReference type="NCBI Taxonomy" id="77095"/>
    <lineage>
        <taxon>Bacteria</taxon>
        <taxon>Pseudomonadati</taxon>
        <taxon>Bacteroidota</taxon>
        <taxon>Bacteroidia</taxon>
        <taxon>Bacteroidales</taxon>
        <taxon>Prevotellaceae</taxon>
        <taxon>Segatella</taxon>
    </lineage>
</organism>
<evidence type="ECO:0000313" key="2">
    <source>
        <dbReference type="EMBL" id="OYP53672.1"/>
    </source>
</evidence>
<accession>A0ABX4EHJ6</accession>
<keyword evidence="3" id="KW-1185">Reference proteome</keyword>
<evidence type="ECO:0000313" key="3">
    <source>
        <dbReference type="Proteomes" id="UP000216189"/>
    </source>
</evidence>
<gene>
    <name evidence="2" type="ORF">CIK91_11400</name>
</gene>
<feature type="chain" id="PRO_5046797416" evidence="1">
    <location>
        <begin position="29"/>
        <end position="410"/>
    </location>
</feature>
<dbReference type="Proteomes" id="UP000216189">
    <property type="component" value="Unassembled WGS sequence"/>
</dbReference>
<protein>
    <submittedName>
        <fullName evidence="2">DUF4374 domain-containing protein</fullName>
    </submittedName>
</protein>
<feature type="signal peptide" evidence="1">
    <location>
        <begin position="1"/>
        <end position="28"/>
    </location>
</feature>
<comment type="caution">
    <text evidence="2">The sequence shown here is derived from an EMBL/GenBank/DDBJ whole genome shotgun (WGS) entry which is preliminary data.</text>
</comment>